<protein>
    <recommendedName>
        <fullName evidence="8">3-demethoxyubiquinol 3-hydroxylase</fullName>
        <shortName evidence="8">DMQ hydroxylase</shortName>
        <ecNumber evidence="8">1.14.99.60</ecNumber>
    </recommendedName>
    <alternativeName>
        <fullName evidence="8">2-nonaprenyl-3-methyl-6-methoxy-1,4-benzoquinol hydroxylase</fullName>
    </alternativeName>
</protein>
<comment type="pathway">
    <text evidence="1 8">Cofactor biosynthesis; ubiquinone biosynthesis.</text>
</comment>
<dbReference type="GeneID" id="53316525"/>
<organism evidence="9 10">
    <name type="scientific">Haematospirillum jordaniae</name>
    <dbReference type="NCBI Taxonomy" id="1549855"/>
    <lineage>
        <taxon>Bacteria</taxon>
        <taxon>Pseudomonadati</taxon>
        <taxon>Pseudomonadota</taxon>
        <taxon>Alphaproteobacteria</taxon>
        <taxon>Rhodospirillales</taxon>
        <taxon>Novispirillaceae</taxon>
        <taxon>Haematospirillum</taxon>
    </lineage>
</organism>
<comment type="catalytic activity">
    <reaction evidence="8">
        <text>a 5-methoxy-2-methyl-3-(all-trans-polyprenyl)benzene-1,4-diol + AH2 + O2 = a 3-demethylubiquinol + A + H2O</text>
        <dbReference type="Rhea" id="RHEA:50908"/>
        <dbReference type="Rhea" id="RHEA-COMP:10859"/>
        <dbReference type="Rhea" id="RHEA-COMP:10914"/>
        <dbReference type="ChEBI" id="CHEBI:13193"/>
        <dbReference type="ChEBI" id="CHEBI:15377"/>
        <dbReference type="ChEBI" id="CHEBI:15379"/>
        <dbReference type="ChEBI" id="CHEBI:17499"/>
        <dbReference type="ChEBI" id="CHEBI:84167"/>
        <dbReference type="ChEBI" id="CHEBI:84422"/>
        <dbReference type="EC" id="1.14.99.60"/>
    </reaction>
</comment>
<sequence>MTKSLVRESSSAVRNVLPAGRTADGHIPGDLTREQLLDRFVRVNHAGEYGAVRIYTGQLAVLSKGRHAQTLRHMLDQEVEHCTYFERQVAARHVRPTALQPLWHVAGWMLGAGTALLGEKAAMACTVAVEEAIDEHYQNQIDQLGDDEKPLRDTIARFREEELEHRDIGYENGAEQAPAYTLLHGAVKAGTRLAIWLSERI</sequence>
<dbReference type="KEGG" id="hjo:AY555_05085"/>
<keyword evidence="5 8" id="KW-0408">Iron</keyword>
<dbReference type="EC" id="1.14.99.60" evidence="8"/>
<dbReference type="STRING" id="1549855.AY555_05085"/>
<dbReference type="Gene3D" id="1.20.1260.10">
    <property type="match status" value="1"/>
</dbReference>
<reference evidence="9 10" key="1">
    <citation type="submission" date="2016-02" db="EMBL/GenBank/DDBJ databases">
        <title>Complete Genome of H5569, the type strain of the newly described species Haematospirillium jordaniae.</title>
        <authorList>
            <person name="Nicholson A.C."/>
            <person name="Humrighouse B.W."/>
            <person name="Loparov V."/>
            <person name="McQuiston J.R."/>
        </authorList>
    </citation>
    <scope>NUCLEOTIDE SEQUENCE [LARGE SCALE GENOMIC DNA]</scope>
    <source>
        <strain evidence="9 10">H5569</strain>
    </source>
</reference>
<evidence type="ECO:0000256" key="3">
    <source>
        <dbReference type="ARBA" id="ARBA00022723"/>
    </source>
</evidence>
<dbReference type="GO" id="GO:0008682">
    <property type="term" value="F:3-demethoxyubiquinol 3-hydroxylase activity"/>
    <property type="evidence" value="ECO:0007669"/>
    <property type="project" value="UniProtKB-EC"/>
</dbReference>
<keyword evidence="6 8" id="KW-0503">Monooxygenase</keyword>
<evidence type="ECO:0000313" key="9">
    <source>
        <dbReference type="EMBL" id="AMW34656.1"/>
    </source>
</evidence>
<feature type="binding site" evidence="8">
    <location>
        <position position="48"/>
    </location>
    <ligand>
        <name>Fe cation</name>
        <dbReference type="ChEBI" id="CHEBI:24875"/>
        <label>1</label>
    </ligand>
</feature>
<dbReference type="InterPro" id="IPR012347">
    <property type="entry name" value="Ferritin-like"/>
</dbReference>
<dbReference type="GO" id="GO:0005886">
    <property type="term" value="C:plasma membrane"/>
    <property type="evidence" value="ECO:0007669"/>
    <property type="project" value="UniProtKB-SubCell"/>
</dbReference>
<dbReference type="RefSeq" id="WP_066134262.1">
    <property type="nucleotide sequence ID" value="NZ_CP014525.1"/>
</dbReference>
<keyword evidence="10" id="KW-1185">Reference proteome</keyword>
<feature type="binding site" evidence="8">
    <location>
        <position position="130"/>
    </location>
    <ligand>
        <name>Fe cation</name>
        <dbReference type="ChEBI" id="CHEBI:24875"/>
        <label>2</label>
    </ligand>
</feature>
<dbReference type="PANTHER" id="PTHR11237">
    <property type="entry name" value="COENZYME Q10 BIOSYNTHESIS PROTEIN 7"/>
    <property type="match status" value="1"/>
</dbReference>
<dbReference type="SUPFAM" id="SSF47240">
    <property type="entry name" value="Ferritin-like"/>
    <property type="match status" value="1"/>
</dbReference>
<evidence type="ECO:0000256" key="2">
    <source>
        <dbReference type="ARBA" id="ARBA00022688"/>
    </source>
</evidence>
<evidence type="ECO:0000256" key="5">
    <source>
        <dbReference type="ARBA" id="ARBA00023004"/>
    </source>
</evidence>
<feature type="binding site" evidence="8">
    <location>
        <position position="78"/>
    </location>
    <ligand>
        <name>Fe cation</name>
        <dbReference type="ChEBI" id="CHEBI:24875"/>
        <label>2</label>
    </ligand>
</feature>
<evidence type="ECO:0000256" key="8">
    <source>
        <dbReference type="HAMAP-Rule" id="MF_01658"/>
    </source>
</evidence>
<dbReference type="CDD" id="cd01042">
    <property type="entry name" value="DMQH"/>
    <property type="match status" value="1"/>
</dbReference>
<feature type="binding site" evidence="8">
    <location>
        <position position="78"/>
    </location>
    <ligand>
        <name>Fe cation</name>
        <dbReference type="ChEBI" id="CHEBI:24875"/>
        <label>1</label>
    </ligand>
</feature>
<comment type="function">
    <text evidence="8">Catalyzes the hydroxylation of 2-nonaprenyl-3-methyl-6-methoxy-1,4-benzoquinol during ubiquinone biosynthesis.</text>
</comment>
<dbReference type="EMBL" id="CP014525">
    <property type="protein sequence ID" value="AMW34656.1"/>
    <property type="molecule type" value="Genomic_DNA"/>
</dbReference>
<dbReference type="GO" id="GO:0006744">
    <property type="term" value="P:ubiquinone biosynthetic process"/>
    <property type="evidence" value="ECO:0007669"/>
    <property type="project" value="UniProtKB-UniRule"/>
</dbReference>
<comment type="cofactor">
    <cofactor evidence="8">
        <name>Fe cation</name>
        <dbReference type="ChEBI" id="CHEBI:24875"/>
    </cofactor>
    <text evidence="8">Binds 2 iron ions per subunit.</text>
</comment>
<feature type="binding site" evidence="8">
    <location>
        <position position="162"/>
    </location>
    <ligand>
        <name>Fe cation</name>
        <dbReference type="ChEBI" id="CHEBI:24875"/>
        <label>1</label>
    </ligand>
</feature>
<comment type="subcellular location">
    <subcellularLocation>
        <location evidence="8">Cell membrane</location>
        <topology evidence="8">Peripheral membrane protein</topology>
    </subcellularLocation>
</comment>
<keyword evidence="7 8" id="KW-0472">Membrane</keyword>
<comment type="similarity">
    <text evidence="8">Belongs to the COQ7 family.</text>
</comment>
<evidence type="ECO:0000256" key="6">
    <source>
        <dbReference type="ARBA" id="ARBA00023033"/>
    </source>
</evidence>
<dbReference type="Pfam" id="PF03232">
    <property type="entry name" value="COQ7"/>
    <property type="match status" value="1"/>
</dbReference>
<dbReference type="AlphaFoldDB" id="A0A143DDA7"/>
<dbReference type="UniPathway" id="UPA00232"/>
<evidence type="ECO:0000313" key="10">
    <source>
        <dbReference type="Proteomes" id="UP000076066"/>
    </source>
</evidence>
<dbReference type="OrthoDB" id="7559360at2"/>
<gene>
    <name evidence="8" type="primary">coq7</name>
    <name evidence="9" type="ORF">AY555_05085</name>
</gene>
<dbReference type="PANTHER" id="PTHR11237:SF4">
    <property type="entry name" value="5-DEMETHOXYUBIQUINONE HYDROXYLASE, MITOCHONDRIAL"/>
    <property type="match status" value="1"/>
</dbReference>
<evidence type="ECO:0000256" key="7">
    <source>
        <dbReference type="ARBA" id="ARBA00023136"/>
    </source>
</evidence>
<evidence type="ECO:0000256" key="1">
    <source>
        <dbReference type="ARBA" id="ARBA00004749"/>
    </source>
</evidence>
<proteinExistence type="inferred from homology"/>
<evidence type="ECO:0000256" key="4">
    <source>
        <dbReference type="ARBA" id="ARBA00023002"/>
    </source>
</evidence>
<dbReference type="GO" id="GO:0046872">
    <property type="term" value="F:metal ion binding"/>
    <property type="evidence" value="ECO:0007669"/>
    <property type="project" value="UniProtKB-KW"/>
</dbReference>
<keyword evidence="2 8" id="KW-0831">Ubiquinone biosynthesis</keyword>
<dbReference type="InterPro" id="IPR011566">
    <property type="entry name" value="Ubq_synth_Coq7"/>
</dbReference>
<keyword evidence="3 8" id="KW-0479">Metal-binding</keyword>
<feature type="binding site" evidence="8">
    <location>
        <position position="162"/>
    </location>
    <ligand>
        <name>Fe cation</name>
        <dbReference type="ChEBI" id="CHEBI:24875"/>
        <label>2</label>
    </ligand>
</feature>
<dbReference type="InterPro" id="IPR009078">
    <property type="entry name" value="Ferritin-like_SF"/>
</dbReference>
<keyword evidence="8" id="KW-1003">Cell membrane</keyword>
<name>A0A143DDA7_9PROT</name>
<keyword evidence="4 8" id="KW-0560">Oxidoreductase</keyword>
<feature type="binding site" evidence="8">
    <location>
        <position position="165"/>
    </location>
    <ligand>
        <name>Fe cation</name>
        <dbReference type="ChEBI" id="CHEBI:24875"/>
        <label>2</label>
    </ligand>
</feature>
<feature type="binding site" evidence="8">
    <location>
        <position position="81"/>
    </location>
    <ligand>
        <name>Fe cation</name>
        <dbReference type="ChEBI" id="CHEBI:24875"/>
        <label>1</label>
    </ligand>
</feature>
<dbReference type="Proteomes" id="UP000076066">
    <property type="component" value="Chromosome"/>
</dbReference>
<dbReference type="HAMAP" id="MF_01658">
    <property type="entry name" value="COQ7"/>
    <property type="match status" value="1"/>
</dbReference>
<keyword evidence="9" id="KW-0830">Ubiquinone</keyword>
<accession>A0A143DDA7</accession>